<dbReference type="Pfam" id="PF00535">
    <property type="entry name" value="Glycos_transf_2"/>
    <property type="match status" value="1"/>
</dbReference>
<dbReference type="PANTHER" id="PTHR43685">
    <property type="entry name" value="GLYCOSYLTRANSFERASE"/>
    <property type="match status" value="1"/>
</dbReference>
<reference evidence="4" key="1">
    <citation type="journal article" date="2019" name="Int. J. Syst. Evol. Microbiol.">
        <title>The Global Catalogue of Microorganisms (GCM) 10K type strain sequencing project: providing services to taxonomists for standard genome sequencing and annotation.</title>
        <authorList>
            <consortium name="The Broad Institute Genomics Platform"/>
            <consortium name="The Broad Institute Genome Sequencing Center for Infectious Disease"/>
            <person name="Wu L."/>
            <person name="Ma J."/>
        </authorList>
    </citation>
    <scope>NUCLEOTIDE SEQUENCE [LARGE SCALE GENOMIC DNA]</scope>
    <source>
        <strain evidence="4">CGMCC 1.9106</strain>
    </source>
</reference>
<dbReference type="EMBL" id="JBHTAC010000010">
    <property type="protein sequence ID" value="MFC7243269.1"/>
    <property type="molecule type" value="Genomic_DNA"/>
</dbReference>
<keyword evidence="4" id="KW-1185">Reference proteome</keyword>
<dbReference type="Proteomes" id="UP001596392">
    <property type="component" value="Unassembled WGS sequence"/>
</dbReference>
<dbReference type="SUPFAM" id="SSF53448">
    <property type="entry name" value="Nucleotide-diphospho-sugar transferases"/>
    <property type="match status" value="1"/>
</dbReference>
<name>A0ABW2GTH2_9ACTN</name>
<dbReference type="InterPro" id="IPR050834">
    <property type="entry name" value="Glycosyltransf_2"/>
</dbReference>
<comment type="caution">
    <text evidence="3">The sequence shown here is derived from an EMBL/GenBank/DDBJ whole genome shotgun (WGS) entry which is preliminary data.</text>
</comment>
<keyword evidence="3" id="KW-0328">Glycosyltransferase</keyword>
<sequence length="394" mass="42445">MRVKVNTGRFDGTRGARPAGTERATAAVSGEPPAGVQGSTAQAAAPQVGTAAGTSPAAGTAARRAQADGASAGTPPVLDDPAHDAVPQRSEWPAVGVVIPTRNRPELLRKTLDAVRAQDYPGTLRIIVVFDQAEPDPELATTDDRPVLVLANWRQPGLAGARNTGIAALDTELVAFCDDDDRWHPSKLRRQVGALVRTPDAEFATCAIEVEFEGTAHPRLAGTGSVTVEHLARSRMSMLHSSGFLARRETLLESGVIGPVSEDAPGSQNEDWDLLLRAARRHPIVHVDEPLVRVLWGRSSFYAYEYSTKISSLRWMMARHPEISGCRPGAARVYGQLACWSAAAGDKRQAWRWTRETVRNNWREPRAAIALAALTGAVKVETVLTALHRRGHGI</sequence>
<feature type="compositionally biased region" description="Low complexity" evidence="1">
    <location>
        <begin position="40"/>
        <end position="73"/>
    </location>
</feature>
<keyword evidence="3" id="KW-0808">Transferase</keyword>
<feature type="domain" description="Glycosyltransferase 2-like" evidence="2">
    <location>
        <begin position="97"/>
        <end position="221"/>
    </location>
</feature>
<accession>A0ABW2GTH2</accession>
<evidence type="ECO:0000313" key="4">
    <source>
        <dbReference type="Proteomes" id="UP001596392"/>
    </source>
</evidence>
<evidence type="ECO:0000313" key="3">
    <source>
        <dbReference type="EMBL" id="MFC7243269.1"/>
    </source>
</evidence>
<dbReference type="GO" id="GO:0016757">
    <property type="term" value="F:glycosyltransferase activity"/>
    <property type="evidence" value="ECO:0007669"/>
    <property type="project" value="UniProtKB-KW"/>
</dbReference>
<dbReference type="CDD" id="cd00761">
    <property type="entry name" value="Glyco_tranf_GTA_type"/>
    <property type="match status" value="1"/>
</dbReference>
<dbReference type="Gene3D" id="3.90.550.10">
    <property type="entry name" value="Spore Coat Polysaccharide Biosynthesis Protein SpsA, Chain A"/>
    <property type="match status" value="1"/>
</dbReference>
<gene>
    <name evidence="3" type="ORF">ACFQO7_12350</name>
</gene>
<evidence type="ECO:0000259" key="2">
    <source>
        <dbReference type="Pfam" id="PF00535"/>
    </source>
</evidence>
<proteinExistence type="predicted"/>
<evidence type="ECO:0000256" key="1">
    <source>
        <dbReference type="SAM" id="MobiDB-lite"/>
    </source>
</evidence>
<protein>
    <submittedName>
        <fullName evidence="3">Glycosyltransferase</fullName>
        <ecNumber evidence="3">2.4.-.-</ecNumber>
    </submittedName>
</protein>
<dbReference type="PANTHER" id="PTHR43685:SF2">
    <property type="entry name" value="GLYCOSYLTRANSFERASE 2-LIKE DOMAIN-CONTAINING PROTEIN"/>
    <property type="match status" value="1"/>
</dbReference>
<dbReference type="InterPro" id="IPR001173">
    <property type="entry name" value="Glyco_trans_2-like"/>
</dbReference>
<feature type="region of interest" description="Disordered" evidence="1">
    <location>
        <begin position="1"/>
        <end position="89"/>
    </location>
</feature>
<organism evidence="3 4">
    <name type="scientific">Catellatospora aurea</name>
    <dbReference type="NCBI Taxonomy" id="1337874"/>
    <lineage>
        <taxon>Bacteria</taxon>
        <taxon>Bacillati</taxon>
        <taxon>Actinomycetota</taxon>
        <taxon>Actinomycetes</taxon>
        <taxon>Micromonosporales</taxon>
        <taxon>Micromonosporaceae</taxon>
        <taxon>Catellatospora</taxon>
    </lineage>
</organism>
<dbReference type="InterPro" id="IPR029044">
    <property type="entry name" value="Nucleotide-diphossugar_trans"/>
</dbReference>
<dbReference type="RefSeq" id="WP_376806493.1">
    <property type="nucleotide sequence ID" value="NZ_JBHTAC010000010.1"/>
</dbReference>
<dbReference type="EC" id="2.4.-.-" evidence="3"/>